<evidence type="ECO:0000256" key="1">
    <source>
        <dbReference type="ARBA" id="ARBA00001946"/>
    </source>
</evidence>
<dbReference type="PANTHER" id="PTHR10947:SF0">
    <property type="entry name" value="PHENYLALANINE--TRNA LIGASE BETA SUBUNIT"/>
    <property type="match status" value="1"/>
</dbReference>
<organism evidence="12 13">
    <name type="scientific">Candidatus Kaiserbacteria bacterium RIFCSPLOWO2_01_FULL_54_20</name>
    <dbReference type="NCBI Taxonomy" id="1798513"/>
    <lineage>
        <taxon>Bacteria</taxon>
        <taxon>Candidatus Kaiseribacteriota</taxon>
    </lineage>
</organism>
<evidence type="ECO:0000256" key="3">
    <source>
        <dbReference type="ARBA" id="ARBA00022598"/>
    </source>
</evidence>
<dbReference type="GO" id="GO:0005524">
    <property type="term" value="F:ATP binding"/>
    <property type="evidence" value="ECO:0007669"/>
    <property type="project" value="UniProtKB-KW"/>
</dbReference>
<dbReference type="GO" id="GO:0006432">
    <property type="term" value="P:phenylalanyl-tRNA aminoacylation"/>
    <property type="evidence" value="ECO:0007669"/>
    <property type="project" value="InterPro"/>
</dbReference>
<dbReference type="InterPro" id="IPR036690">
    <property type="entry name" value="Fdx_antiC-bd_sf"/>
</dbReference>
<dbReference type="InterPro" id="IPR045060">
    <property type="entry name" value="Phe-tRNA-ligase_IIc_bsu"/>
</dbReference>
<dbReference type="SUPFAM" id="SSF55681">
    <property type="entry name" value="Class II aaRS and biotin synthetases"/>
    <property type="match status" value="1"/>
</dbReference>
<feature type="domain" description="B5" evidence="11">
    <location>
        <begin position="301"/>
        <end position="379"/>
    </location>
</feature>
<keyword evidence="7" id="KW-0460">Magnesium</keyword>
<dbReference type="InterPro" id="IPR045864">
    <property type="entry name" value="aa-tRNA-synth_II/BPL/LPL"/>
</dbReference>
<dbReference type="Gene3D" id="3.30.56.10">
    <property type="match status" value="2"/>
</dbReference>
<dbReference type="GO" id="GO:0003723">
    <property type="term" value="F:RNA binding"/>
    <property type="evidence" value="ECO:0007669"/>
    <property type="project" value="InterPro"/>
</dbReference>
<dbReference type="Pfam" id="PF03484">
    <property type="entry name" value="B5"/>
    <property type="match status" value="1"/>
</dbReference>
<dbReference type="SUPFAM" id="SSF56037">
    <property type="entry name" value="PheT/TilS domain"/>
    <property type="match status" value="1"/>
</dbReference>
<sequence length="606" mass="66944">MKVSRNWLQTFFEKSLPSSQTLADALTFHAFEIESVENDVLDVKVTPNRGHDCLSYRGIAKELSAILNLPLVPHPYGITDVSLEPKTNALKVTIENPQLCPRFSAAYINGVRVGPSPDWLRTALESIGQKSINNIVDATNYVMFNIGQPLHAFDAAKLVEKEGVRALHVRMAEKEEKMLGLDDKEYSLAPSMLVITDGNTLGHSPTGELGEAVSIAGIKGGKPTGIDENTTGIILEAANWDGVTIRKTSQALKLRTDASDRFQQVISPELTAYGLKAATDLIIKLAGGEVAGFVDEYPSPQERRQVTVSTQKVNKVLGTKFSDADIADVFTRLGLPFTKTSEMSSHWAVDIPFERLDLVIPEDLIEEVARIVGYDKIPTAELSPFEDKPMVNANFYTAEKTREELMHNGYSEVCTSVFVDKGERAVANKVGGERPYLRSKLVDGLKDALERNVRNKDLLGLKEVKLFEIGTVWKEGKEVTLVCTADESGVAEKALGEESSDAYEDLPVSTTERYQPFSKYPSIARDIALWVSAGTTPEDVLATIRKAAGELLVRSEKFDEFKKDEKLSLAFRLVFQSFDRTLTDEDANSRMSSVNTAVEKEGWKVR</sequence>
<dbReference type="InterPro" id="IPR005147">
    <property type="entry name" value="tRNA_synthase_B5-dom"/>
</dbReference>
<dbReference type="Gene3D" id="3.30.70.380">
    <property type="entry name" value="Ferrodoxin-fold anticodon-binding domain"/>
    <property type="match status" value="1"/>
</dbReference>
<keyword evidence="6" id="KW-0067">ATP-binding</keyword>
<comment type="cofactor">
    <cofactor evidence="1">
        <name>Mg(2+)</name>
        <dbReference type="ChEBI" id="CHEBI:18420"/>
    </cofactor>
</comment>
<dbReference type="PANTHER" id="PTHR10947">
    <property type="entry name" value="PHENYLALANYL-TRNA SYNTHETASE BETA CHAIN AND LEUCINE-RICH REPEAT-CONTAINING PROTEIN 47"/>
    <property type="match status" value="1"/>
</dbReference>
<proteinExistence type="predicted"/>
<dbReference type="InterPro" id="IPR005121">
    <property type="entry name" value="Fdx_antiC-bd"/>
</dbReference>
<accession>A0A1F6EJC8</accession>
<dbReference type="SUPFAM" id="SSF46955">
    <property type="entry name" value="Putative DNA-binding domain"/>
    <property type="match status" value="2"/>
</dbReference>
<dbReference type="Pfam" id="PF03147">
    <property type="entry name" value="FDX-ACB"/>
    <property type="match status" value="1"/>
</dbReference>
<dbReference type="Pfam" id="PF03483">
    <property type="entry name" value="B3_4"/>
    <property type="match status" value="1"/>
</dbReference>
<evidence type="ECO:0000256" key="4">
    <source>
        <dbReference type="ARBA" id="ARBA00022723"/>
    </source>
</evidence>
<dbReference type="InterPro" id="IPR020825">
    <property type="entry name" value="Phe-tRNA_synthase-like_B3/B4"/>
</dbReference>
<evidence type="ECO:0000256" key="2">
    <source>
        <dbReference type="ARBA" id="ARBA00012814"/>
    </source>
</evidence>
<dbReference type="Proteomes" id="UP000178427">
    <property type="component" value="Unassembled WGS sequence"/>
</dbReference>
<keyword evidence="3" id="KW-0436">Ligase</keyword>
<protein>
    <recommendedName>
        <fullName evidence="2">phenylalanine--tRNA ligase</fullName>
        <ecNumber evidence="2">6.1.1.20</ecNumber>
    </recommendedName>
</protein>
<dbReference type="InterPro" id="IPR009061">
    <property type="entry name" value="DNA-bd_dom_put_sf"/>
</dbReference>
<dbReference type="InterPro" id="IPR005146">
    <property type="entry name" value="B3/B4_tRNA-bd"/>
</dbReference>
<dbReference type="AlphaFoldDB" id="A0A1F6EJC8"/>
<dbReference type="SUPFAM" id="SSF54991">
    <property type="entry name" value="Anticodon-binding domain of PheRS"/>
    <property type="match status" value="1"/>
</dbReference>
<dbReference type="GO" id="GO:0009328">
    <property type="term" value="C:phenylalanine-tRNA ligase complex"/>
    <property type="evidence" value="ECO:0007669"/>
    <property type="project" value="TreeGrafter"/>
</dbReference>
<name>A0A1F6EJC8_9BACT</name>
<dbReference type="InterPro" id="IPR041616">
    <property type="entry name" value="PheRS_beta_core"/>
</dbReference>
<evidence type="ECO:0000313" key="13">
    <source>
        <dbReference type="Proteomes" id="UP000178427"/>
    </source>
</evidence>
<evidence type="ECO:0000256" key="7">
    <source>
        <dbReference type="ARBA" id="ARBA00022842"/>
    </source>
</evidence>
<keyword evidence="4" id="KW-0479">Metal-binding</keyword>
<dbReference type="Gene3D" id="3.30.930.10">
    <property type="entry name" value="Bira Bifunctional Protein, Domain 2"/>
    <property type="match status" value="1"/>
</dbReference>
<keyword evidence="5" id="KW-0547">Nucleotide-binding</keyword>
<evidence type="ECO:0000256" key="9">
    <source>
        <dbReference type="ARBA" id="ARBA00023146"/>
    </source>
</evidence>
<evidence type="ECO:0000259" key="10">
    <source>
        <dbReference type="PROSITE" id="PS51447"/>
    </source>
</evidence>
<dbReference type="Gene3D" id="3.50.40.10">
    <property type="entry name" value="Phenylalanyl-trna Synthetase, Chain B, domain 3"/>
    <property type="match status" value="1"/>
</dbReference>
<feature type="domain" description="FDX-ACB" evidence="10">
    <location>
        <begin position="518"/>
        <end position="606"/>
    </location>
</feature>
<evidence type="ECO:0000256" key="5">
    <source>
        <dbReference type="ARBA" id="ARBA00022741"/>
    </source>
</evidence>
<gene>
    <name evidence="12" type="ORF">A3A40_00905</name>
</gene>
<reference evidence="12 13" key="1">
    <citation type="journal article" date="2016" name="Nat. Commun.">
        <title>Thousands of microbial genomes shed light on interconnected biogeochemical processes in an aquifer system.</title>
        <authorList>
            <person name="Anantharaman K."/>
            <person name="Brown C.T."/>
            <person name="Hug L.A."/>
            <person name="Sharon I."/>
            <person name="Castelle C.J."/>
            <person name="Probst A.J."/>
            <person name="Thomas B.C."/>
            <person name="Singh A."/>
            <person name="Wilkins M.J."/>
            <person name="Karaoz U."/>
            <person name="Brodie E.L."/>
            <person name="Williams K.H."/>
            <person name="Hubbard S.S."/>
            <person name="Banfield J.F."/>
        </authorList>
    </citation>
    <scope>NUCLEOTIDE SEQUENCE [LARGE SCALE GENOMIC DNA]</scope>
</reference>
<evidence type="ECO:0000259" key="11">
    <source>
        <dbReference type="PROSITE" id="PS51483"/>
    </source>
</evidence>
<evidence type="ECO:0000256" key="6">
    <source>
        <dbReference type="ARBA" id="ARBA00022840"/>
    </source>
</evidence>
<dbReference type="SMART" id="SM00896">
    <property type="entry name" value="FDX-ACB"/>
    <property type="match status" value="1"/>
</dbReference>
<dbReference type="GO" id="GO:0000287">
    <property type="term" value="F:magnesium ion binding"/>
    <property type="evidence" value="ECO:0007669"/>
    <property type="project" value="InterPro"/>
</dbReference>
<evidence type="ECO:0000313" key="12">
    <source>
        <dbReference type="EMBL" id="OGG73773.1"/>
    </source>
</evidence>
<keyword evidence="9" id="KW-0030">Aminoacyl-tRNA synthetase</keyword>
<dbReference type="GO" id="GO:0004826">
    <property type="term" value="F:phenylalanine-tRNA ligase activity"/>
    <property type="evidence" value="ECO:0007669"/>
    <property type="project" value="UniProtKB-EC"/>
</dbReference>
<dbReference type="SMART" id="SM00873">
    <property type="entry name" value="B3_4"/>
    <property type="match status" value="1"/>
</dbReference>
<comment type="caution">
    <text evidence="12">The sequence shown here is derived from an EMBL/GenBank/DDBJ whole genome shotgun (WGS) entry which is preliminary data.</text>
</comment>
<dbReference type="PROSITE" id="PS51483">
    <property type="entry name" value="B5"/>
    <property type="match status" value="1"/>
</dbReference>
<dbReference type="SMART" id="SM00874">
    <property type="entry name" value="B5"/>
    <property type="match status" value="1"/>
</dbReference>
<dbReference type="STRING" id="1798513.A3A40_00905"/>
<dbReference type="EC" id="6.1.1.20" evidence="2"/>
<evidence type="ECO:0000256" key="8">
    <source>
        <dbReference type="ARBA" id="ARBA00022917"/>
    </source>
</evidence>
<dbReference type="Pfam" id="PF17759">
    <property type="entry name" value="tRNA_synthFbeta"/>
    <property type="match status" value="1"/>
</dbReference>
<dbReference type="PROSITE" id="PS51447">
    <property type="entry name" value="FDX_ACB"/>
    <property type="match status" value="1"/>
</dbReference>
<dbReference type="EMBL" id="MFMA01000037">
    <property type="protein sequence ID" value="OGG73773.1"/>
    <property type="molecule type" value="Genomic_DNA"/>
</dbReference>
<keyword evidence="8" id="KW-0648">Protein biosynthesis</keyword>